<feature type="region of interest" description="Disordered" evidence="1">
    <location>
        <begin position="902"/>
        <end position="922"/>
    </location>
</feature>
<feature type="region of interest" description="Disordered" evidence="1">
    <location>
        <begin position="64"/>
        <end position="83"/>
    </location>
</feature>
<organism evidence="2 3">
    <name type="scientific">Mycena rosella</name>
    <name type="common">Pink bonnet</name>
    <name type="synonym">Agaricus rosellus</name>
    <dbReference type="NCBI Taxonomy" id="1033263"/>
    <lineage>
        <taxon>Eukaryota</taxon>
        <taxon>Fungi</taxon>
        <taxon>Dikarya</taxon>
        <taxon>Basidiomycota</taxon>
        <taxon>Agaricomycotina</taxon>
        <taxon>Agaricomycetes</taxon>
        <taxon>Agaricomycetidae</taxon>
        <taxon>Agaricales</taxon>
        <taxon>Marasmiineae</taxon>
        <taxon>Mycenaceae</taxon>
        <taxon>Mycena</taxon>
    </lineage>
</organism>
<proteinExistence type="predicted"/>
<accession>A0AAD7BR13</accession>
<sequence length="1164" mass="129028">MDPKDFALATLLQSTEKDIEDYKQWLCLPSHLAQNPMYSASNALNWIKLDKFNDYLAYKSENTPCNAPKHADTQNTPGGASKHTGAAVIEVSDAEPTPSIIPPPLPELVGRKVVLREIINLCSSESDAEPRTPRIKLEAKREPLLALPAGRFHKATEIRISRSEKVQRVVELTEIPARWPVPDVDTAYILDFSTDDRAKKETKGGKPAGLDAFLKAEDQDSWGAGSNGCTKRDTICKVLGDIKTRRSIHKCNGGHKCEFFDPELLTDYQRIEGEDMSVTREIFSRELLQNQTDSGSAAGRAVSFFRVVQRYKKCGCQKPGCDGVPILRKRRDGPSKEGKLMFIGCSKWVKGEKWEHTYAAIPADVDEDILATYFDGSALLPAELNMHGDGADLCARFVHPRHGKQKDCPHVHFREGKAVTGQMMLHACPATKIVYTSKDPGVQKCVVIFRGLHSHPPWPLEKPGHAAKEDVKKCVAAGGTLGETGGHLNNSHTTQAMLGTSLDVKHHAFRDTRRLRDHVSQLKSGGTPAGLLWAGILEDYASDLQLPVDQRYVHHIRMDGAIKIAVAMNPELAALLHDDGVRFLEGDITFKRTKGEMNEWEAAIWYTPEIKRVTIARIYTNSCTKEAFTHLFDAFFSTVKQVTGQAVRFKAFHPKGNLYSIHFDMEAAQVQGLGSCLSKMVLDDPALRALFPSIDPDKLVQLVLKLCSVHLERSTDPLVPLVGQETVDYLNSIRGFSEAVDFENWHKFCKSHENKNLRDWYAHKIQYPWLLPGYNEHLSSFPKGYWHQSPSHTNLVESAHVATNRATKINLLPVEAVRTARIFDARQAASIRAARETCILENRNNHDQVRMRRNLTRTAKRGTYQRQHAEVGDSIDEAQKELAAIAQNKKVATARLKELKAQKKELGRVPRHSTSGRTAKSFSSIPRLVAKEADSDIELVRSSSPVPQASSSSPVSSPAPLLRPLDNDDTDMFPAEIGSQAELPPLEFPAPVFIFTDEELALLSMLPFKDSAPLSDLELFTGFGFNSPALPADTAGLLTEWQDVISPVQSSSTPPDWPRLPPVPESPPTDQSLDAIVLPVRSTRKRHLEVDPADVIDGPRVRKVRIVRLQRSSSASRRYRRAGNTSTTAIFAASVRLGSGGASLARLGMTRLNMVFSAMKSIGG</sequence>
<feature type="region of interest" description="Disordered" evidence="1">
    <location>
        <begin position="1048"/>
        <end position="1071"/>
    </location>
</feature>
<dbReference type="EMBL" id="JARKIE010000560">
    <property type="protein sequence ID" value="KAJ7628068.1"/>
    <property type="molecule type" value="Genomic_DNA"/>
</dbReference>
<feature type="compositionally biased region" description="Low complexity" evidence="1">
    <location>
        <begin position="942"/>
        <end position="960"/>
    </location>
</feature>
<evidence type="ECO:0000313" key="2">
    <source>
        <dbReference type="EMBL" id="KAJ7628068.1"/>
    </source>
</evidence>
<feature type="compositionally biased region" description="Pro residues" evidence="1">
    <location>
        <begin position="1055"/>
        <end position="1067"/>
    </location>
</feature>
<feature type="region of interest" description="Disordered" evidence="1">
    <location>
        <begin position="941"/>
        <end position="980"/>
    </location>
</feature>
<dbReference type="Proteomes" id="UP001221757">
    <property type="component" value="Unassembled WGS sequence"/>
</dbReference>
<comment type="caution">
    <text evidence="2">The sequence shown here is derived from an EMBL/GenBank/DDBJ whole genome shotgun (WGS) entry which is preliminary data.</text>
</comment>
<gene>
    <name evidence="2" type="ORF">B0H17DRAFT_1218393</name>
</gene>
<name>A0AAD7BR13_MYCRO</name>
<dbReference type="AlphaFoldDB" id="A0AAD7BR13"/>
<reference evidence="2" key="1">
    <citation type="submission" date="2023-03" db="EMBL/GenBank/DDBJ databases">
        <title>Massive genome expansion in bonnet fungi (Mycena s.s.) driven by repeated elements and novel gene families across ecological guilds.</title>
        <authorList>
            <consortium name="Lawrence Berkeley National Laboratory"/>
            <person name="Harder C.B."/>
            <person name="Miyauchi S."/>
            <person name="Viragh M."/>
            <person name="Kuo A."/>
            <person name="Thoen E."/>
            <person name="Andreopoulos B."/>
            <person name="Lu D."/>
            <person name="Skrede I."/>
            <person name="Drula E."/>
            <person name="Henrissat B."/>
            <person name="Morin E."/>
            <person name="Kohler A."/>
            <person name="Barry K."/>
            <person name="LaButti K."/>
            <person name="Morin E."/>
            <person name="Salamov A."/>
            <person name="Lipzen A."/>
            <person name="Mereny Z."/>
            <person name="Hegedus B."/>
            <person name="Baldrian P."/>
            <person name="Stursova M."/>
            <person name="Weitz H."/>
            <person name="Taylor A."/>
            <person name="Grigoriev I.V."/>
            <person name="Nagy L.G."/>
            <person name="Martin F."/>
            <person name="Kauserud H."/>
        </authorList>
    </citation>
    <scope>NUCLEOTIDE SEQUENCE</scope>
    <source>
        <strain evidence="2">CBHHK067</strain>
    </source>
</reference>
<evidence type="ECO:0000313" key="3">
    <source>
        <dbReference type="Proteomes" id="UP001221757"/>
    </source>
</evidence>
<evidence type="ECO:0000256" key="1">
    <source>
        <dbReference type="SAM" id="MobiDB-lite"/>
    </source>
</evidence>
<protein>
    <submittedName>
        <fullName evidence="2">Uncharacterized protein</fullName>
    </submittedName>
</protein>
<keyword evidence="3" id="KW-1185">Reference proteome</keyword>
<feature type="compositionally biased region" description="Polar residues" evidence="1">
    <location>
        <begin position="912"/>
        <end position="922"/>
    </location>
</feature>